<reference evidence="1 2" key="1">
    <citation type="submission" date="2021-06" db="EMBL/GenBank/DDBJ databases">
        <title>Caerostris darwini draft genome.</title>
        <authorList>
            <person name="Kono N."/>
            <person name="Arakawa K."/>
        </authorList>
    </citation>
    <scope>NUCLEOTIDE SEQUENCE [LARGE SCALE GENOMIC DNA]</scope>
</reference>
<organism evidence="1 2">
    <name type="scientific">Caerostris darwini</name>
    <dbReference type="NCBI Taxonomy" id="1538125"/>
    <lineage>
        <taxon>Eukaryota</taxon>
        <taxon>Metazoa</taxon>
        <taxon>Ecdysozoa</taxon>
        <taxon>Arthropoda</taxon>
        <taxon>Chelicerata</taxon>
        <taxon>Arachnida</taxon>
        <taxon>Araneae</taxon>
        <taxon>Araneomorphae</taxon>
        <taxon>Entelegynae</taxon>
        <taxon>Araneoidea</taxon>
        <taxon>Araneidae</taxon>
        <taxon>Caerostris</taxon>
    </lineage>
</organism>
<evidence type="ECO:0000313" key="1">
    <source>
        <dbReference type="EMBL" id="GIY28227.1"/>
    </source>
</evidence>
<gene>
    <name evidence="1" type="ORF">CDAR_58831</name>
</gene>
<protein>
    <submittedName>
        <fullName evidence="1">Uncharacterized protein</fullName>
    </submittedName>
</protein>
<evidence type="ECO:0000313" key="2">
    <source>
        <dbReference type="Proteomes" id="UP001054837"/>
    </source>
</evidence>
<name>A0AAV4S727_9ARAC</name>
<sequence>MMTDLEPTFHNDLCNADYRFAYDIVMSVLQYRDQWKKVDYLPVLDTYLLTPERKDIILNFLNREKYNIESLIEIFLETTSEENYDTCKLEILRRYGAQPISMVNFLCCSAALAYIAGDDMKKQPESTFVFRTFHVVHNWWLMQRDAILNQWQWYHGQRLYS</sequence>
<accession>A0AAV4S727</accession>
<dbReference type="Proteomes" id="UP001054837">
    <property type="component" value="Unassembled WGS sequence"/>
</dbReference>
<proteinExistence type="predicted"/>
<keyword evidence="2" id="KW-1185">Reference proteome</keyword>
<dbReference type="EMBL" id="BPLQ01007157">
    <property type="protein sequence ID" value="GIY28227.1"/>
    <property type="molecule type" value="Genomic_DNA"/>
</dbReference>
<dbReference type="AlphaFoldDB" id="A0AAV4S727"/>
<comment type="caution">
    <text evidence="1">The sequence shown here is derived from an EMBL/GenBank/DDBJ whole genome shotgun (WGS) entry which is preliminary data.</text>
</comment>